<protein>
    <submittedName>
        <fullName evidence="5">Substrate-binding domain-containing protein</fullName>
    </submittedName>
</protein>
<accession>A0ABS3X886</accession>
<dbReference type="SUPFAM" id="SSF53822">
    <property type="entry name" value="Periplasmic binding protein-like I"/>
    <property type="match status" value="1"/>
</dbReference>
<evidence type="ECO:0000259" key="4">
    <source>
        <dbReference type="Pfam" id="PF13377"/>
    </source>
</evidence>
<keyword evidence="1" id="KW-0805">Transcription regulation</keyword>
<organism evidence="5 6">
    <name type="scientific">Streptomyces oryzae</name>
    <dbReference type="NCBI Taxonomy" id="1434886"/>
    <lineage>
        <taxon>Bacteria</taxon>
        <taxon>Bacillati</taxon>
        <taxon>Actinomycetota</taxon>
        <taxon>Actinomycetes</taxon>
        <taxon>Kitasatosporales</taxon>
        <taxon>Streptomycetaceae</taxon>
        <taxon>Streptomyces</taxon>
    </lineage>
</organism>
<evidence type="ECO:0000313" key="5">
    <source>
        <dbReference type="EMBL" id="MBO8191582.1"/>
    </source>
</evidence>
<sequence length="158" mass="16494">MPKPAAAPARHGSSSSLCRNGLDAHTRILRGDRTETAGERAAHHFLDSGELPTAVVAFNDRCAIGVLAALARAGVAVPDDVSVAGYDDDTLSRLSCFDLTTVSQGAEEQARRAIAAAVERLGQGRTEPREIVLPPHLVARTTTGRATVPGPAGATRHQ</sequence>
<keyword evidence="3" id="KW-0804">Transcription</keyword>
<evidence type="ECO:0000256" key="1">
    <source>
        <dbReference type="ARBA" id="ARBA00023015"/>
    </source>
</evidence>
<keyword evidence="2" id="KW-0238">DNA-binding</keyword>
<dbReference type="RefSeq" id="WP_209238680.1">
    <property type="nucleotide sequence ID" value="NZ_JADKMA010000025.1"/>
</dbReference>
<reference evidence="5 6" key="1">
    <citation type="submission" date="2020-11" db="EMBL/GenBank/DDBJ databases">
        <title>Streptomyces spirodelae sp. nov., isolated from duckweed.</title>
        <authorList>
            <person name="Saimee Y."/>
            <person name="Duangmal K."/>
        </authorList>
    </citation>
    <scope>NUCLEOTIDE SEQUENCE [LARGE SCALE GENOMIC DNA]</scope>
    <source>
        <strain evidence="5 6">S16-07</strain>
    </source>
</reference>
<dbReference type="PANTHER" id="PTHR30146">
    <property type="entry name" value="LACI-RELATED TRANSCRIPTIONAL REPRESSOR"/>
    <property type="match status" value="1"/>
</dbReference>
<dbReference type="EMBL" id="JADKMA010000025">
    <property type="protein sequence ID" value="MBO8191582.1"/>
    <property type="molecule type" value="Genomic_DNA"/>
</dbReference>
<gene>
    <name evidence="5" type="ORF">ITI46_07730</name>
</gene>
<evidence type="ECO:0000313" key="6">
    <source>
        <dbReference type="Proteomes" id="UP001519064"/>
    </source>
</evidence>
<dbReference type="Pfam" id="PF13377">
    <property type="entry name" value="Peripla_BP_3"/>
    <property type="match status" value="1"/>
</dbReference>
<dbReference type="Gene3D" id="3.40.50.2300">
    <property type="match status" value="1"/>
</dbReference>
<evidence type="ECO:0000256" key="2">
    <source>
        <dbReference type="ARBA" id="ARBA00023125"/>
    </source>
</evidence>
<dbReference type="InterPro" id="IPR046335">
    <property type="entry name" value="LacI/GalR-like_sensor"/>
</dbReference>
<comment type="caution">
    <text evidence="5">The sequence shown here is derived from an EMBL/GenBank/DDBJ whole genome shotgun (WGS) entry which is preliminary data.</text>
</comment>
<feature type="domain" description="Transcriptional regulator LacI/GalR-like sensor" evidence="4">
    <location>
        <begin position="17"/>
        <end position="143"/>
    </location>
</feature>
<dbReference type="InterPro" id="IPR028082">
    <property type="entry name" value="Peripla_BP_I"/>
</dbReference>
<dbReference type="Proteomes" id="UP001519064">
    <property type="component" value="Unassembled WGS sequence"/>
</dbReference>
<dbReference type="CDD" id="cd06267">
    <property type="entry name" value="PBP1_LacI_sugar_binding-like"/>
    <property type="match status" value="1"/>
</dbReference>
<dbReference type="PANTHER" id="PTHR30146:SF109">
    <property type="entry name" value="HTH-TYPE TRANSCRIPTIONAL REGULATOR GALS"/>
    <property type="match status" value="1"/>
</dbReference>
<evidence type="ECO:0000256" key="3">
    <source>
        <dbReference type="ARBA" id="ARBA00023163"/>
    </source>
</evidence>
<keyword evidence="6" id="KW-1185">Reference proteome</keyword>
<name>A0ABS3X886_9ACTN</name>
<proteinExistence type="predicted"/>